<dbReference type="GO" id="GO:0009236">
    <property type="term" value="P:cobalamin biosynthetic process"/>
    <property type="evidence" value="ECO:0007669"/>
    <property type="project" value="UniProtKB-UniRule"/>
</dbReference>
<dbReference type="AlphaFoldDB" id="A0A3A3GBF3"/>
<evidence type="ECO:0000256" key="5">
    <source>
        <dbReference type="ARBA" id="ARBA00020963"/>
    </source>
</evidence>
<dbReference type="FunFam" id="1.20.1200.10:FF:000001">
    <property type="entry name" value="Cob(I)yrinic acid a,c-diamide adenosyltransferase"/>
    <property type="match status" value="1"/>
</dbReference>
<evidence type="ECO:0000256" key="1">
    <source>
        <dbReference type="ARBA" id="ARBA00005121"/>
    </source>
</evidence>
<dbReference type="GO" id="GO:0008817">
    <property type="term" value="F:corrinoid adenosyltransferase activity"/>
    <property type="evidence" value="ECO:0007669"/>
    <property type="project" value="UniProtKB-UniRule"/>
</dbReference>
<name>A0A3A3GBF3_PANTH</name>
<keyword evidence="9 15" id="KW-0067">ATP-binding</keyword>
<reference evidence="17 18" key="1">
    <citation type="submission" date="2018-09" db="EMBL/GenBank/DDBJ databases">
        <title>Paenibacillus SK2017-BO5.</title>
        <authorList>
            <person name="Piskunova J.V."/>
            <person name="Dubiley S.A."/>
            <person name="Severinov K.V."/>
        </authorList>
    </citation>
    <scope>NUCLEOTIDE SEQUENCE [LARGE SCALE GENOMIC DNA]</scope>
    <source>
        <strain evidence="17 18">BO5</strain>
    </source>
</reference>
<dbReference type="OrthoDB" id="9778896at2"/>
<dbReference type="PANTHER" id="PTHR12213:SF0">
    <property type="entry name" value="CORRINOID ADENOSYLTRANSFERASE MMAB"/>
    <property type="match status" value="1"/>
</dbReference>
<keyword evidence="8 15" id="KW-0547">Nucleotide-binding</keyword>
<dbReference type="Proteomes" id="UP000266177">
    <property type="component" value="Unassembled WGS sequence"/>
</dbReference>
<evidence type="ECO:0000256" key="13">
    <source>
        <dbReference type="ARBA" id="ARBA00048555"/>
    </source>
</evidence>
<feature type="domain" description="Cobalamin adenosyltransferase-like" evidence="16">
    <location>
        <begin position="3"/>
        <end position="168"/>
    </location>
</feature>
<evidence type="ECO:0000256" key="11">
    <source>
        <dbReference type="ARBA" id="ARBA00033334"/>
    </source>
</evidence>
<comment type="catalytic activity">
    <reaction evidence="13 15">
        <text>2 cob(II)yrinate a,c diamide + reduced [electron-transfer flavoprotein] + 2 ATP = 2 adenosylcob(III)yrinate a,c-diamide + 2 triphosphate + oxidized [electron-transfer flavoprotein] + 3 H(+)</text>
        <dbReference type="Rhea" id="RHEA:11528"/>
        <dbReference type="Rhea" id="RHEA-COMP:10685"/>
        <dbReference type="Rhea" id="RHEA-COMP:10686"/>
        <dbReference type="ChEBI" id="CHEBI:15378"/>
        <dbReference type="ChEBI" id="CHEBI:18036"/>
        <dbReference type="ChEBI" id="CHEBI:30616"/>
        <dbReference type="ChEBI" id="CHEBI:57692"/>
        <dbReference type="ChEBI" id="CHEBI:58307"/>
        <dbReference type="ChEBI" id="CHEBI:58503"/>
        <dbReference type="ChEBI" id="CHEBI:58537"/>
        <dbReference type="EC" id="2.5.1.17"/>
    </reaction>
</comment>
<dbReference type="InterPro" id="IPR029499">
    <property type="entry name" value="PduO-typ"/>
</dbReference>
<evidence type="ECO:0000256" key="9">
    <source>
        <dbReference type="ARBA" id="ARBA00022840"/>
    </source>
</evidence>
<evidence type="ECO:0000313" key="17">
    <source>
        <dbReference type="EMBL" id="RJG20839.1"/>
    </source>
</evidence>
<dbReference type="EC" id="2.5.1.17" evidence="4 15"/>
<evidence type="ECO:0000256" key="3">
    <source>
        <dbReference type="ARBA" id="ARBA00011233"/>
    </source>
</evidence>
<protein>
    <recommendedName>
        <fullName evidence="5 15">Corrinoid adenosyltransferase</fullName>
        <ecNumber evidence="4 15">2.5.1.17</ecNumber>
    </recommendedName>
    <alternativeName>
        <fullName evidence="10 15">Cob(II)alamin adenosyltransferase</fullName>
    </alternativeName>
    <alternativeName>
        <fullName evidence="12 15">Cob(II)yrinic acid a,c-diamide adenosyltransferase</fullName>
    </alternativeName>
    <alternativeName>
        <fullName evidence="11 15">Cobinamide/cobalamin adenosyltransferase</fullName>
    </alternativeName>
</protein>
<keyword evidence="7 15" id="KW-0808">Transferase</keyword>
<comment type="pathway">
    <text evidence="1 15">Cofactor biosynthesis; adenosylcobalamin biosynthesis; adenosylcobalamin from cob(II)yrinate a,c-diamide: step 2/7.</text>
</comment>
<dbReference type="SUPFAM" id="SSF89028">
    <property type="entry name" value="Cobalamin adenosyltransferase-like"/>
    <property type="match status" value="1"/>
</dbReference>
<evidence type="ECO:0000256" key="4">
    <source>
        <dbReference type="ARBA" id="ARBA00012454"/>
    </source>
</evidence>
<dbReference type="UniPathway" id="UPA00148">
    <property type="reaction ID" value="UER00233"/>
</dbReference>
<comment type="similarity">
    <text evidence="2 15">Belongs to the Cob(I)alamin adenosyltransferase family.</text>
</comment>
<evidence type="ECO:0000256" key="7">
    <source>
        <dbReference type="ARBA" id="ARBA00022679"/>
    </source>
</evidence>
<accession>A0A3A3GBF3</accession>
<dbReference type="Gene3D" id="1.20.1200.10">
    <property type="entry name" value="Cobalamin adenosyltransferase-like"/>
    <property type="match status" value="1"/>
</dbReference>
<evidence type="ECO:0000259" key="16">
    <source>
        <dbReference type="Pfam" id="PF01923"/>
    </source>
</evidence>
<proteinExistence type="inferred from homology"/>
<comment type="subunit">
    <text evidence="3">Homotrimer.</text>
</comment>
<gene>
    <name evidence="17" type="ORF">DQX05_23560</name>
</gene>
<organism evidence="17 18">
    <name type="scientific">Paenibacillus thiaminolyticus</name>
    <name type="common">Bacillus thiaminolyticus</name>
    <dbReference type="NCBI Taxonomy" id="49283"/>
    <lineage>
        <taxon>Bacteria</taxon>
        <taxon>Bacillati</taxon>
        <taxon>Bacillota</taxon>
        <taxon>Bacilli</taxon>
        <taxon>Bacillales</taxon>
        <taxon>Paenibacillaceae</taxon>
        <taxon>Paenibacillus</taxon>
    </lineage>
</organism>
<evidence type="ECO:0000256" key="12">
    <source>
        <dbReference type="ARBA" id="ARBA00033354"/>
    </source>
</evidence>
<dbReference type="Pfam" id="PF01923">
    <property type="entry name" value="Cob_adeno_trans"/>
    <property type="match status" value="1"/>
</dbReference>
<evidence type="ECO:0000256" key="6">
    <source>
        <dbReference type="ARBA" id="ARBA00022573"/>
    </source>
</evidence>
<dbReference type="GO" id="GO:0005524">
    <property type="term" value="F:ATP binding"/>
    <property type="evidence" value="ECO:0007669"/>
    <property type="project" value="UniProtKB-UniRule"/>
</dbReference>
<evidence type="ECO:0000256" key="10">
    <source>
        <dbReference type="ARBA" id="ARBA00031529"/>
    </source>
</evidence>
<evidence type="ECO:0000256" key="14">
    <source>
        <dbReference type="ARBA" id="ARBA00048692"/>
    </source>
</evidence>
<comment type="catalytic activity">
    <reaction evidence="14 15">
        <text>2 cob(II)alamin + reduced [electron-transfer flavoprotein] + 2 ATP = 2 adenosylcob(III)alamin + 2 triphosphate + oxidized [electron-transfer flavoprotein] + 3 H(+)</text>
        <dbReference type="Rhea" id="RHEA:28671"/>
        <dbReference type="Rhea" id="RHEA-COMP:10685"/>
        <dbReference type="Rhea" id="RHEA-COMP:10686"/>
        <dbReference type="ChEBI" id="CHEBI:15378"/>
        <dbReference type="ChEBI" id="CHEBI:16304"/>
        <dbReference type="ChEBI" id="CHEBI:18036"/>
        <dbReference type="ChEBI" id="CHEBI:18408"/>
        <dbReference type="ChEBI" id="CHEBI:30616"/>
        <dbReference type="ChEBI" id="CHEBI:57692"/>
        <dbReference type="ChEBI" id="CHEBI:58307"/>
        <dbReference type="EC" id="2.5.1.17"/>
    </reaction>
</comment>
<evidence type="ECO:0000256" key="15">
    <source>
        <dbReference type="RuleBase" id="RU366026"/>
    </source>
</evidence>
<evidence type="ECO:0000256" key="8">
    <source>
        <dbReference type="ARBA" id="ARBA00022741"/>
    </source>
</evidence>
<dbReference type="EMBL" id="QYZD01000030">
    <property type="protein sequence ID" value="RJG20839.1"/>
    <property type="molecule type" value="Genomic_DNA"/>
</dbReference>
<sequence>MRIYTRTGDEGTTSLIGGRVSKDHLRVDAYGELDELNSFIGWAAACCQGDAYEELRNQLIEIQHEVFDCGSDVAYAEKKQGEVVYKVHAEQVERLEAWIDEHNAQTEAIRKFILPGGSEAASALHVCRTVCRRAERRLVTLAREETVHTQVMKYVNRLSDYFFVAARRANAIASVPDEEYVRSAEVFRRRSRHDGA</sequence>
<dbReference type="NCBIfam" id="TIGR00636">
    <property type="entry name" value="PduO_Nterm"/>
    <property type="match status" value="1"/>
</dbReference>
<evidence type="ECO:0000256" key="2">
    <source>
        <dbReference type="ARBA" id="ARBA00007487"/>
    </source>
</evidence>
<keyword evidence="6 15" id="KW-0169">Cobalamin biosynthesis</keyword>
<comment type="caution">
    <text evidence="17">The sequence shown here is derived from an EMBL/GenBank/DDBJ whole genome shotgun (WGS) entry which is preliminary data.</text>
</comment>
<evidence type="ECO:0000313" key="18">
    <source>
        <dbReference type="Proteomes" id="UP000266177"/>
    </source>
</evidence>
<dbReference type="RefSeq" id="WP_119795819.1">
    <property type="nucleotide sequence ID" value="NZ_QYZD01000030.1"/>
</dbReference>
<dbReference type="InterPro" id="IPR016030">
    <property type="entry name" value="CblAdoTrfase-like"/>
</dbReference>
<dbReference type="InterPro" id="IPR036451">
    <property type="entry name" value="CblAdoTrfase-like_sf"/>
</dbReference>
<dbReference type="PANTHER" id="PTHR12213">
    <property type="entry name" value="CORRINOID ADENOSYLTRANSFERASE"/>
    <property type="match status" value="1"/>
</dbReference>